<evidence type="ECO:0000256" key="1">
    <source>
        <dbReference type="SAM" id="MobiDB-lite"/>
    </source>
</evidence>
<protein>
    <submittedName>
        <fullName evidence="2">Uncharacterized protein</fullName>
    </submittedName>
</protein>
<dbReference type="InterPro" id="IPR016024">
    <property type="entry name" value="ARM-type_fold"/>
</dbReference>
<dbReference type="EMBL" id="JAPFFF010000009">
    <property type="protein sequence ID" value="KAK8881849.1"/>
    <property type="molecule type" value="Genomic_DNA"/>
</dbReference>
<dbReference type="Proteomes" id="UP001470230">
    <property type="component" value="Unassembled WGS sequence"/>
</dbReference>
<gene>
    <name evidence="2" type="ORF">M9Y10_044485</name>
</gene>
<feature type="region of interest" description="Disordered" evidence="1">
    <location>
        <begin position="1681"/>
        <end position="1712"/>
    </location>
</feature>
<dbReference type="PANTHER" id="PTHR36193">
    <property type="entry name" value="PHISTB DOMAIN-CONTAINING RESA-LIKE PROTEIN 1"/>
    <property type="match status" value="1"/>
</dbReference>
<feature type="compositionally biased region" description="Basic and acidic residues" evidence="1">
    <location>
        <begin position="1347"/>
        <end position="1455"/>
    </location>
</feature>
<dbReference type="PANTHER" id="PTHR36193:SF23">
    <property type="entry name" value="PHISTB DOMAIN-CONTAINING RESA-LIKE PROTEIN 1"/>
    <property type="match status" value="1"/>
</dbReference>
<evidence type="ECO:0000313" key="3">
    <source>
        <dbReference type="Proteomes" id="UP001470230"/>
    </source>
</evidence>
<proteinExistence type="predicted"/>
<sequence>MQNYLDSLIPLAAQPHLIPAEQIITTHLLPFETIFSEEQQDSKDDSIQEKDDLLSLAEQVLLPLFNINEGFLSLPCSIRIANCLIFLYEKSNKPEKWNFISYLSLKLNSASIYGLGQIIDFVGDQVESQIPQIVKMLLDNYNDVSGSNFFSKKSTETNILYALLPTLFALNSCFKRSHPSLMQPFKNATFAIAKQASLSNDEPLQLSGLKLLRTLIKKTDLPTSSFLNVATQVFKNIDDEIIVSTTSNMDSTKSIVVNLENDNFYISIGSQSHYVYLDACYFVARLAYVPFVNLEPEEQRREWTITTPQDESNNSRNELKESFEILKQFPRHFKVILSRFLDLLEPQTVHKNLFALYEFVREVNEQELPQVMSLFGHDVKKTIFQRVACEQPPTKEQLDLLISLYCGFDSTREIAALALQLANSGVSSSRRRAAEFFAELDEWDPDLAEKYIDSSLLCLAYPPEDETHSVLENEIIGFATVASSILGMSPDRVELAFDNADKINLFLSRFLKVEDVLNPTFEACFVLMTVLPEKIIPKELTSEALSRLAGFIEGEDYRISNSVARLNEVCRSAAVFLAQHPYFEVLGRLFWHMISLPNLPSRSGNLAIIISAPYALEGTSKLANISYMLVEHILSVRPSNDLIFSMLKHPIRKSNFEPPPPDLIFSYVPKNEFAYRIINNYPDFILSLKPETATRTISKLLMSRTNLCMSHLLLLSLVMNDKIKDNLLPKGFHQSLYDTLNDDSDIMRLFITAEIIAIHAKARPKRIQSFVRIIDSINFQSNDSHIIVKCVLLAALFSHVSLDGETITNFMHELDGIAMMSEEYTIFALHALSIIFIEHGMKVSLTEIVDIQSQVLFNLLNSSHVFYPEEMEMVANAFSNYLPIASPEIEVEGSSLVPFIKIIVQSFQNVPLPFARHFTFSTMQSVSAFAPKLANNFATLEFPTARGISTNLQLVASAAFSDLLRVSPDKAPADWDFFEYLEDSLVNLQRTGDSRASDFIIAIAQNFADHFDPDADMILNMSADSFADRTHSTNEIMVDTDFENHVSISPPISISPPLSPTFMDTNGNLIENSVVNMTGTSMSVSEADVDQAVNKLESPYGMARFAEWIHVIKTILANGALPFTGGAVIEAVRTVKICALKIIDIILPLLERIELKQKFPVDFLTDIMTSVIRAIETRKKSLSTRAYAILNMIIDMFKDKLLNPTDNNIENVNVNLKKDKKSQKIHILSLYDSQFSIAVRYGFQMDLSISGEFLVSFLWFHLENLKTKTTLMKVILDSYVKGLEKCKQRTIQYVGIAACIADIAREHPDLTDEVKTFVTKAMPLFADVIHESMQIFGISNSSTKETTTQKDKKEDTTNDKKETTTQKDKKEDTTNDKKETTTQKDKKEDTTNDKKETTTQKDKKEDTTNDKKETTTQKDKKDVSPQKDKKDTKEVPPNDKEKKEPASQKGKKEESAVQQPDWQAISQFRTNYSEYYGDLLSSFVWFLKKLNLESKFNIELTNILQFCIDEIEISNTKTRSSTPGGSSLLLATVEPWRVSSAFEALAVIIDIYPEKVSLSVLEHAVDVVRQMNEASPEFLEYALPLFLRSSVKKITNDVHPQMWCHLMEAALNLSYIPEVLGVLLVKGRKEKILLYADQVFDDALEATTNPLYIAVVTILIDKVPEKSASFIETLMNIDQNNLSPIQPEQNNNNNNENDNMNNNNNNNSPFLNDLGQASDSLNHWSGSQSPRSGSPPFVYSITDEWKLTVLEMLLKKLDDPEKVKPETMNKVSLLIWKRFKLGGMKLITKIIPRSLVSHKAGFRILSFGNLRFIEKIIHDEYENARAYLQFLRFCFDESKDDFLLNDNDNSEIDKYTMFIMLIRIAIRTISTFGSTDRRVVKTISLAINLLNEAREANPELFKDIIFKKVGHGELKFSIELIEKTMSNQNKGKGMKLKKFSLTKREDINDIENEDGVPIPNTPPTE</sequence>
<organism evidence="2 3">
    <name type="scientific">Tritrichomonas musculus</name>
    <dbReference type="NCBI Taxonomy" id="1915356"/>
    <lineage>
        <taxon>Eukaryota</taxon>
        <taxon>Metamonada</taxon>
        <taxon>Parabasalia</taxon>
        <taxon>Tritrichomonadida</taxon>
        <taxon>Tritrichomonadidae</taxon>
        <taxon>Tritrichomonas</taxon>
    </lineage>
</organism>
<dbReference type="SUPFAM" id="SSF48371">
    <property type="entry name" value="ARM repeat"/>
    <property type="match status" value="1"/>
</dbReference>
<feature type="compositionally biased region" description="Low complexity" evidence="1">
    <location>
        <begin position="1690"/>
        <end position="1707"/>
    </location>
</feature>
<keyword evidence="3" id="KW-1185">Reference proteome</keyword>
<comment type="caution">
    <text evidence="2">The sequence shown here is derived from an EMBL/GenBank/DDBJ whole genome shotgun (WGS) entry which is preliminary data.</text>
</comment>
<reference evidence="2 3" key="1">
    <citation type="submission" date="2024-04" db="EMBL/GenBank/DDBJ databases">
        <title>Tritrichomonas musculus Genome.</title>
        <authorList>
            <person name="Alves-Ferreira E."/>
            <person name="Grigg M."/>
            <person name="Lorenzi H."/>
            <person name="Galac M."/>
        </authorList>
    </citation>
    <scope>NUCLEOTIDE SEQUENCE [LARGE SCALE GENOMIC DNA]</scope>
    <source>
        <strain evidence="2 3">EAF2021</strain>
    </source>
</reference>
<feature type="region of interest" description="Disordered" evidence="1">
    <location>
        <begin position="1340"/>
        <end position="1459"/>
    </location>
</feature>
<accession>A0ABR2JSH1</accession>
<name>A0ABR2JSH1_9EUKA</name>
<evidence type="ECO:0000313" key="2">
    <source>
        <dbReference type="EMBL" id="KAK8881849.1"/>
    </source>
</evidence>